<evidence type="ECO:0000256" key="1">
    <source>
        <dbReference type="SAM" id="Phobius"/>
    </source>
</evidence>
<accession>A0A448ZZ48</accession>
<feature type="transmembrane region" description="Helical" evidence="1">
    <location>
        <begin position="193"/>
        <end position="212"/>
    </location>
</feature>
<dbReference type="EMBL" id="LR214939">
    <property type="protein sequence ID" value="VEU56466.1"/>
    <property type="molecule type" value="Genomic_DNA"/>
</dbReference>
<dbReference type="RefSeq" id="WP_024544235.1">
    <property type="nucleotide sequence ID" value="NZ_LR214938.2"/>
</dbReference>
<dbReference type="AlphaFoldDB" id="A0A448ZZ48"/>
<feature type="transmembrane region" description="Helical" evidence="1">
    <location>
        <begin position="252"/>
        <end position="277"/>
    </location>
</feature>
<feature type="transmembrane region" description="Helical" evidence="1">
    <location>
        <begin position="13"/>
        <end position="38"/>
    </location>
</feature>
<geneLocation type="plasmid" evidence="2">
    <name>2</name>
</geneLocation>
<feature type="transmembrane region" description="Helical" evidence="1">
    <location>
        <begin position="289"/>
        <end position="310"/>
    </location>
</feature>
<keyword evidence="1" id="KW-0812">Transmembrane</keyword>
<feature type="transmembrane region" description="Helical" evidence="1">
    <location>
        <begin position="50"/>
        <end position="69"/>
    </location>
</feature>
<keyword evidence="2" id="KW-0614">Plasmid</keyword>
<feature type="transmembrane region" description="Helical" evidence="1">
    <location>
        <begin position="101"/>
        <end position="120"/>
    </location>
</feature>
<reference evidence="2" key="1">
    <citation type="submission" date="2019-01" db="EMBL/GenBank/DDBJ databases">
        <authorList>
            <consortium name="Pathogen Informatics"/>
        </authorList>
    </citation>
    <scope>NUCLEOTIDE SEQUENCE [LARGE SCALE GENOMIC DNA]</scope>
    <source>
        <strain evidence="2">NCTC10113</strain>
    </source>
</reference>
<evidence type="ECO:0008006" key="3">
    <source>
        <dbReference type="Google" id="ProtNLM"/>
    </source>
</evidence>
<organism evidence="2">
    <name type="scientific">Metamycoplasma salivarium</name>
    <name type="common">Mycoplasma salivarium</name>
    <dbReference type="NCBI Taxonomy" id="2124"/>
    <lineage>
        <taxon>Bacteria</taxon>
        <taxon>Bacillati</taxon>
        <taxon>Mycoplasmatota</taxon>
        <taxon>Mycoplasmoidales</taxon>
        <taxon>Metamycoplasmataceae</taxon>
        <taxon>Metamycoplasma</taxon>
    </lineage>
</organism>
<evidence type="ECO:0000313" key="2">
    <source>
        <dbReference type="EMBL" id="VEU56466.1"/>
    </source>
</evidence>
<proteinExistence type="predicted"/>
<sequence>MFFNASKFGNLEIAILVNLLLYLSILLIVPMVFMGIMSIFKIKVTSKKSIYLYAFSTGMFLIIGAVGFLKEGYINLENWLHTKGNRGGLQYTGGNVLLEQIIIASIAGLAALLGLGSVLLSRYLISKKNKTELHEHHEEHGHSDHLISFNDIDNPKAAWVAIIMLLSHRIIDGLVLGISVYQMTSSEIKNPNIALIVTFNLHLLLEVVITYYRQLQYGEKKSKAILFNFITLLLIVPIMFIGAFLGKYINRVGWLMPSFEILGGSIIIFMAVIELVPEFIHYRNEGPKVIYTTLIIFAFSIVFTLILLSFHSHTNPQKIIIGSRISYFRFNKSLSLERNLWSIRLWKILL</sequence>
<name>A0A448ZZ48_METSV</name>
<keyword evidence="1" id="KW-1133">Transmembrane helix</keyword>
<keyword evidence="1" id="KW-0472">Membrane</keyword>
<gene>
    <name evidence="2" type="ORF">NCTC10113_01375</name>
</gene>
<protein>
    <recommendedName>
        <fullName evidence="3">ZIP Zinc transporter</fullName>
    </recommendedName>
</protein>
<feature type="transmembrane region" description="Helical" evidence="1">
    <location>
        <begin position="224"/>
        <end position="246"/>
    </location>
</feature>